<accession>A0ABU7JCM2</accession>
<comment type="caution">
    <text evidence="1">The sequence shown here is derived from an EMBL/GenBank/DDBJ whole genome shotgun (WGS) entry which is preliminary data.</text>
</comment>
<sequence>METDTSGEHIVLDNQPKSIILAAQDQAIIREVAAICTQARHFYQQVIPEITNNNIRRYFVALVQLHQLPPALRTAQRPKAARANDTATLWQWYHSHSKAITANQAHWSTELPQQLLFQLAIFKRLSRQLVQPDHARELAKLTASLQILADEFIPLLLNEEL</sequence>
<reference evidence="1 2" key="1">
    <citation type="submission" date="2023-06" db="EMBL/GenBank/DDBJ databases">
        <title>Alkalimonas sp., MEB004 an alkaliphilic bacterium isolated from Lonar Lake, India.</title>
        <authorList>
            <person name="Joshi A."/>
            <person name="Thite S."/>
        </authorList>
    </citation>
    <scope>NUCLEOTIDE SEQUENCE [LARGE SCALE GENOMIC DNA]</scope>
    <source>
        <strain evidence="1 2">MEB004</strain>
    </source>
</reference>
<keyword evidence="2" id="KW-1185">Reference proteome</keyword>
<proteinExistence type="predicted"/>
<evidence type="ECO:0000313" key="2">
    <source>
        <dbReference type="Proteomes" id="UP001339167"/>
    </source>
</evidence>
<dbReference type="EMBL" id="JAUGZK010000001">
    <property type="protein sequence ID" value="MEE2022808.1"/>
    <property type="molecule type" value="Genomic_DNA"/>
</dbReference>
<gene>
    <name evidence="1" type="ORF">QWF21_01010</name>
</gene>
<dbReference type="Proteomes" id="UP001339167">
    <property type="component" value="Unassembled WGS sequence"/>
</dbReference>
<name>A0ABU7JCM2_9GAMM</name>
<organism evidence="1 2">
    <name type="scientific">Alkalimonas mucilaginosa</name>
    <dbReference type="NCBI Taxonomy" id="3057676"/>
    <lineage>
        <taxon>Bacteria</taxon>
        <taxon>Pseudomonadati</taxon>
        <taxon>Pseudomonadota</taxon>
        <taxon>Gammaproteobacteria</taxon>
        <taxon>Alkalimonas</taxon>
    </lineage>
</organism>
<protein>
    <submittedName>
        <fullName evidence="1">Uncharacterized protein</fullName>
    </submittedName>
</protein>
<evidence type="ECO:0000313" key="1">
    <source>
        <dbReference type="EMBL" id="MEE2022808.1"/>
    </source>
</evidence>
<dbReference type="RefSeq" id="WP_330086169.1">
    <property type="nucleotide sequence ID" value="NZ_JAUGZK010000001.1"/>
</dbReference>